<feature type="transmembrane region" description="Helical" evidence="6">
    <location>
        <begin position="174"/>
        <end position="197"/>
    </location>
</feature>
<comment type="subcellular location">
    <subcellularLocation>
        <location evidence="1">Membrane</location>
        <topology evidence="1">Multi-pass membrane protein</topology>
    </subcellularLocation>
</comment>
<dbReference type="PANTHER" id="PTHR21716">
    <property type="entry name" value="TRANSMEMBRANE PROTEIN"/>
    <property type="match status" value="1"/>
</dbReference>
<evidence type="ECO:0000313" key="10">
    <source>
        <dbReference type="Proteomes" id="UP001143400"/>
    </source>
</evidence>
<evidence type="ECO:0000256" key="3">
    <source>
        <dbReference type="ARBA" id="ARBA00022692"/>
    </source>
</evidence>
<dbReference type="AlphaFoldDB" id="A0A9W6IUA8"/>
<gene>
    <name evidence="7" type="ORF">GCM10008170_17810</name>
    <name evidence="8" type="ORF">JOD31_000681</name>
</gene>
<keyword evidence="5 6" id="KW-0472">Membrane</keyword>
<sequence>MAISDDFAQPLQVTAGSERLTLAQRRGASIGRLLDSGAKVSMIGLFVIVLSTALKFAAEILMPMTLALILGLLLGPGIGRIEKKGVPSTLAALIVVLLLIALIYLAAYAFSLPLQSWIDRAPELWRALQLKVIELRATFLQIQQVSESLEKVANMGDRQTPKVVLEHAGLLSSAALSAPALIGQAALFLCTLFFYLATRTSIRQGLLGLCLGRKARLTAGRVMRDVEARVSDYLVTITVINVALGLATTLLMWALGLPSPSLWGALAFVLNYAPFLGPALLTLILAGVSLVSFDTTLAAMAPPLTFVLLTFLEGNILTPMVLGHRFTINPLLVLLALAFWLWLWGPVGAFLAVPLLVIALVLMKHLLLPQVALKEEADRRAVRRYRIVRRRSKRGGGVVGRPAPAE</sequence>
<evidence type="ECO:0000313" key="7">
    <source>
        <dbReference type="EMBL" id="GLK55762.1"/>
    </source>
</evidence>
<feature type="transmembrane region" description="Helical" evidence="6">
    <location>
        <begin position="60"/>
        <end position="78"/>
    </location>
</feature>
<dbReference type="Proteomes" id="UP001143400">
    <property type="component" value="Unassembled WGS sequence"/>
</dbReference>
<name>A0A9W6IUA8_9HYPH</name>
<evidence type="ECO:0000256" key="5">
    <source>
        <dbReference type="ARBA" id="ARBA00023136"/>
    </source>
</evidence>
<evidence type="ECO:0000256" key="4">
    <source>
        <dbReference type="ARBA" id="ARBA00022989"/>
    </source>
</evidence>
<protein>
    <submittedName>
        <fullName evidence="7">AI-2E family transporter</fullName>
    </submittedName>
    <submittedName>
        <fullName evidence="8">PurR-regulated permease PerM</fullName>
    </submittedName>
</protein>
<reference evidence="8 9" key="2">
    <citation type="submission" date="2021-01" db="EMBL/GenBank/DDBJ databases">
        <title>Genomic Encyclopedia of Type Strains, Phase IV (KMG-IV): sequencing the most valuable type-strain genomes for metagenomic binning, comparative biology and taxonomic classification.</title>
        <authorList>
            <person name="Goeker M."/>
        </authorList>
    </citation>
    <scope>NUCLEOTIDE SEQUENCE [LARGE SCALE GENOMIC DNA]</scope>
    <source>
        <strain evidence="8 9">DSM 6130</strain>
    </source>
</reference>
<dbReference type="PANTHER" id="PTHR21716:SF16">
    <property type="entry name" value="BLL1467 PROTEIN"/>
    <property type="match status" value="1"/>
</dbReference>
<reference evidence="7" key="1">
    <citation type="journal article" date="2014" name="Int. J. Syst. Evol. Microbiol.">
        <title>Complete genome sequence of Corynebacterium casei LMG S-19264T (=DSM 44701T), isolated from a smear-ripened cheese.</title>
        <authorList>
            <consortium name="US DOE Joint Genome Institute (JGI-PGF)"/>
            <person name="Walter F."/>
            <person name="Albersmeier A."/>
            <person name="Kalinowski J."/>
            <person name="Ruckert C."/>
        </authorList>
    </citation>
    <scope>NUCLEOTIDE SEQUENCE</scope>
    <source>
        <strain evidence="7">VKM B-1606</strain>
    </source>
</reference>
<accession>A0A9W6IUA8</accession>
<comment type="caution">
    <text evidence="7">The sequence shown here is derived from an EMBL/GenBank/DDBJ whole genome shotgun (WGS) entry which is preliminary data.</text>
</comment>
<dbReference type="GO" id="GO:0055085">
    <property type="term" value="P:transmembrane transport"/>
    <property type="evidence" value="ECO:0007669"/>
    <property type="project" value="TreeGrafter"/>
</dbReference>
<feature type="transmembrane region" description="Helical" evidence="6">
    <location>
        <begin position="262"/>
        <end position="285"/>
    </location>
</feature>
<evidence type="ECO:0000256" key="6">
    <source>
        <dbReference type="SAM" id="Phobius"/>
    </source>
</evidence>
<dbReference type="Proteomes" id="UP000758856">
    <property type="component" value="Unassembled WGS sequence"/>
</dbReference>
<keyword evidence="3 6" id="KW-0812">Transmembrane</keyword>
<feature type="transmembrane region" description="Helical" evidence="6">
    <location>
        <begin position="297"/>
        <end position="317"/>
    </location>
</feature>
<dbReference type="InterPro" id="IPR002549">
    <property type="entry name" value="AI-2E-like"/>
</dbReference>
<feature type="transmembrane region" description="Helical" evidence="6">
    <location>
        <begin position="337"/>
        <end position="362"/>
    </location>
</feature>
<evidence type="ECO:0000313" key="9">
    <source>
        <dbReference type="Proteomes" id="UP000758856"/>
    </source>
</evidence>
<evidence type="ECO:0000256" key="1">
    <source>
        <dbReference type="ARBA" id="ARBA00004141"/>
    </source>
</evidence>
<feature type="transmembrane region" description="Helical" evidence="6">
    <location>
        <begin position="90"/>
        <end position="110"/>
    </location>
</feature>
<dbReference type="EMBL" id="BSFF01000002">
    <property type="protein sequence ID" value="GLK55762.1"/>
    <property type="molecule type" value="Genomic_DNA"/>
</dbReference>
<keyword evidence="9" id="KW-1185">Reference proteome</keyword>
<organism evidence="7 10">
    <name type="scientific">Methylopila capsulata</name>
    <dbReference type="NCBI Taxonomy" id="61654"/>
    <lineage>
        <taxon>Bacteria</taxon>
        <taxon>Pseudomonadati</taxon>
        <taxon>Pseudomonadota</taxon>
        <taxon>Alphaproteobacteria</taxon>
        <taxon>Hyphomicrobiales</taxon>
        <taxon>Methylopilaceae</taxon>
        <taxon>Methylopila</taxon>
    </lineage>
</organism>
<feature type="transmembrane region" description="Helical" evidence="6">
    <location>
        <begin position="233"/>
        <end position="256"/>
    </location>
</feature>
<proteinExistence type="inferred from homology"/>
<evidence type="ECO:0000313" key="8">
    <source>
        <dbReference type="EMBL" id="MBM7850469.1"/>
    </source>
</evidence>
<dbReference type="RefSeq" id="WP_204948890.1">
    <property type="nucleotide sequence ID" value="NZ_BSFF01000002.1"/>
</dbReference>
<reference evidence="7" key="3">
    <citation type="submission" date="2023-01" db="EMBL/GenBank/DDBJ databases">
        <authorList>
            <person name="Sun Q."/>
            <person name="Evtushenko L."/>
        </authorList>
    </citation>
    <scope>NUCLEOTIDE SEQUENCE</scope>
    <source>
        <strain evidence="7">VKM B-1606</strain>
    </source>
</reference>
<keyword evidence="4 6" id="KW-1133">Transmembrane helix</keyword>
<dbReference type="Pfam" id="PF01594">
    <property type="entry name" value="AI-2E_transport"/>
    <property type="match status" value="1"/>
</dbReference>
<dbReference type="GO" id="GO:0016020">
    <property type="term" value="C:membrane"/>
    <property type="evidence" value="ECO:0007669"/>
    <property type="project" value="UniProtKB-SubCell"/>
</dbReference>
<comment type="similarity">
    <text evidence="2">Belongs to the autoinducer-2 exporter (AI-2E) (TC 2.A.86) family.</text>
</comment>
<evidence type="ECO:0000256" key="2">
    <source>
        <dbReference type="ARBA" id="ARBA00009773"/>
    </source>
</evidence>
<dbReference type="EMBL" id="JAFBCY010000001">
    <property type="protein sequence ID" value="MBM7850469.1"/>
    <property type="molecule type" value="Genomic_DNA"/>
</dbReference>